<protein>
    <submittedName>
        <fullName evidence="1">Uncharacterized protein</fullName>
    </submittedName>
</protein>
<evidence type="ECO:0000313" key="2">
    <source>
        <dbReference type="Proteomes" id="UP000018850"/>
    </source>
</evidence>
<dbReference type="AlphaFoldDB" id="W2USA8"/>
<comment type="caution">
    <text evidence="1">The sequence shown here is derived from an EMBL/GenBank/DDBJ whole genome shotgun (WGS) entry which is preliminary data.</text>
</comment>
<proteinExistence type="predicted"/>
<reference evidence="1 2" key="2">
    <citation type="journal article" date="2016" name="Genome Announc.">
        <title>Draft Genome Sequence of Zhouia amylolytica AD3, Isolated from Tidal Flat Sediment.</title>
        <authorList>
            <person name="Jia B."/>
            <person name="Jin H.M."/>
            <person name="Lee H.J."/>
            <person name="Jeon C.O."/>
        </authorList>
    </citation>
    <scope>NUCLEOTIDE SEQUENCE [LARGE SCALE GENOMIC DNA]</scope>
    <source>
        <strain evidence="1 2">AD3</strain>
    </source>
</reference>
<dbReference type="EMBL" id="AYXY01000013">
    <property type="protein sequence ID" value="ETN96351.1"/>
    <property type="molecule type" value="Genomic_DNA"/>
</dbReference>
<evidence type="ECO:0000313" key="1">
    <source>
        <dbReference type="EMBL" id="ETN96351.1"/>
    </source>
</evidence>
<keyword evidence="2" id="KW-1185">Reference proteome</keyword>
<accession>W2USA8</accession>
<gene>
    <name evidence="1" type="ORF">P278_08620</name>
</gene>
<organism evidence="1 2">
    <name type="scientific">Zhouia amylolytica AD3</name>
    <dbReference type="NCBI Taxonomy" id="1286632"/>
    <lineage>
        <taxon>Bacteria</taxon>
        <taxon>Pseudomonadati</taxon>
        <taxon>Bacteroidota</taxon>
        <taxon>Flavobacteriia</taxon>
        <taxon>Flavobacteriales</taxon>
        <taxon>Flavobacteriaceae</taxon>
        <taxon>Zhouia</taxon>
    </lineage>
</organism>
<sequence>MNSNGLATLIRSKGNLLIKPSGYRLSLFSFYPVRNKMFSKRYLIKKSNKFKRVSCADPE</sequence>
<name>W2USA8_9FLAO</name>
<reference evidence="2" key="1">
    <citation type="submission" date="2013-11" db="EMBL/GenBank/DDBJ databases">
        <title>Draft genome sequence from a member of Zhouia, isolated tidal flat.</title>
        <authorList>
            <person name="Jin H."/>
            <person name="Jeon C.O."/>
        </authorList>
    </citation>
    <scope>NUCLEOTIDE SEQUENCE [LARGE SCALE GENOMIC DNA]</scope>
    <source>
        <strain evidence="2">AD3</strain>
    </source>
</reference>
<dbReference type="Proteomes" id="UP000018850">
    <property type="component" value="Unassembled WGS sequence"/>
</dbReference>